<keyword evidence="4 7" id="KW-0472">Membrane</keyword>
<dbReference type="Gene3D" id="2.60.40.10">
    <property type="entry name" value="Immunoglobulins"/>
    <property type="match status" value="2"/>
</dbReference>
<keyword evidence="11" id="KW-1185">Reference proteome</keyword>
<dbReference type="InterPro" id="IPR013783">
    <property type="entry name" value="Ig-like_fold"/>
</dbReference>
<dbReference type="InterPro" id="IPR007110">
    <property type="entry name" value="Ig-like_dom"/>
</dbReference>
<keyword evidence="2 7" id="KW-0812">Transmembrane</keyword>
<dbReference type="InterPro" id="IPR003006">
    <property type="entry name" value="Ig/MHC_CS"/>
</dbReference>
<evidence type="ECO:0000313" key="10">
    <source>
        <dbReference type="Ensembl" id="ENSOKIP00005072145.1"/>
    </source>
</evidence>
<dbReference type="GeneTree" id="ENSGT00670000098480"/>
<evidence type="ECO:0000256" key="5">
    <source>
        <dbReference type="ARBA" id="ARBA00023170"/>
    </source>
</evidence>
<dbReference type="Pfam" id="PF07686">
    <property type="entry name" value="V-set"/>
    <property type="match status" value="1"/>
</dbReference>
<evidence type="ECO:0000259" key="9">
    <source>
        <dbReference type="PROSITE" id="PS50835"/>
    </source>
</evidence>
<reference evidence="10" key="2">
    <citation type="submission" date="2025-09" db="UniProtKB">
        <authorList>
            <consortium name="Ensembl"/>
        </authorList>
    </citation>
    <scope>IDENTIFICATION</scope>
</reference>
<accession>A0A8C7IHC2</accession>
<dbReference type="InterPro" id="IPR003597">
    <property type="entry name" value="Ig_C1-set"/>
</dbReference>
<dbReference type="PANTHER" id="PTHR19256:SF65">
    <property type="entry name" value="T CELL RECEPTOR GAMMA CONSTANT 1-RELATED"/>
    <property type="match status" value="1"/>
</dbReference>
<dbReference type="SUPFAM" id="SSF48726">
    <property type="entry name" value="Immunoglobulin"/>
    <property type="match status" value="2"/>
</dbReference>
<sequence>MDCGIIIFSIFLVAASGQWLQQDQISKTMKEKQSVSFSCKVTGRCWGNLVHWYQKREGEPFTWILYFDFDDNSISRDSTHPQRADFTVGRESDTSELKIQSVKVFHSATYYCACWDSSTHRLEFGSGTRLSVTDNTVQKPKVTVYSESNPESKVNTLLCLAGDMFPDLVKISWMLEDENGKAVKVPKAEGEQLEQREEGRTTSMIIIDNEKIYRNKYICSVEHEGGPQDVYMLKDKPTEAPRTTGASPTCLFRNDTQQSQTLHLADESFQSTFSLNLASLVYTVMIVKSMVYCCGLSILLHHRSLGRGPSTCRHIH</sequence>
<dbReference type="Proteomes" id="UP000694557">
    <property type="component" value="Unassembled WGS sequence"/>
</dbReference>
<gene>
    <name evidence="10" type="primary">LOC109895636</name>
</gene>
<dbReference type="PROSITE" id="PS00290">
    <property type="entry name" value="IG_MHC"/>
    <property type="match status" value="1"/>
</dbReference>
<proteinExistence type="predicted"/>
<keyword evidence="6" id="KW-0393">Immunoglobulin domain</keyword>
<dbReference type="PROSITE" id="PS50835">
    <property type="entry name" value="IG_LIKE"/>
    <property type="match status" value="2"/>
</dbReference>
<dbReference type="SMART" id="SM00409">
    <property type="entry name" value="IG"/>
    <property type="match status" value="1"/>
</dbReference>
<dbReference type="SMART" id="SM00406">
    <property type="entry name" value="IGv"/>
    <property type="match status" value="1"/>
</dbReference>
<feature type="signal peptide" evidence="8">
    <location>
        <begin position="1"/>
        <end position="17"/>
    </location>
</feature>
<evidence type="ECO:0000256" key="1">
    <source>
        <dbReference type="ARBA" id="ARBA00004370"/>
    </source>
</evidence>
<dbReference type="PANTHER" id="PTHR19256">
    <property type="entry name" value="T-CELL RECEPTOR GAMMA CHAIN"/>
    <property type="match status" value="1"/>
</dbReference>
<protein>
    <recommendedName>
        <fullName evidence="9">Ig-like domain-containing protein</fullName>
    </recommendedName>
</protein>
<feature type="chain" id="PRO_5034919200" description="Ig-like domain-containing protein" evidence="8">
    <location>
        <begin position="18"/>
        <end position="316"/>
    </location>
</feature>
<evidence type="ECO:0000313" key="11">
    <source>
        <dbReference type="Proteomes" id="UP000694557"/>
    </source>
</evidence>
<keyword evidence="3 7" id="KW-1133">Transmembrane helix</keyword>
<feature type="domain" description="Ig-like" evidence="9">
    <location>
        <begin position="140"/>
        <end position="223"/>
    </location>
</feature>
<dbReference type="GO" id="GO:0016020">
    <property type="term" value="C:membrane"/>
    <property type="evidence" value="ECO:0007669"/>
    <property type="project" value="UniProtKB-SubCell"/>
</dbReference>
<keyword evidence="8" id="KW-0732">Signal</keyword>
<dbReference type="AlphaFoldDB" id="A0A8C7IHC2"/>
<evidence type="ECO:0000256" key="8">
    <source>
        <dbReference type="SAM" id="SignalP"/>
    </source>
</evidence>
<evidence type="ECO:0000256" key="6">
    <source>
        <dbReference type="ARBA" id="ARBA00023319"/>
    </source>
</evidence>
<organism evidence="10 11">
    <name type="scientific">Oncorhynchus kisutch</name>
    <name type="common">Coho salmon</name>
    <name type="synonym">Salmo kisutch</name>
    <dbReference type="NCBI Taxonomy" id="8019"/>
    <lineage>
        <taxon>Eukaryota</taxon>
        <taxon>Metazoa</taxon>
        <taxon>Chordata</taxon>
        <taxon>Craniata</taxon>
        <taxon>Vertebrata</taxon>
        <taxon>Euteleostomi</taxon>
        <taxon>Actinopterygii</taxon>
        <taxon>Neopterygii</taxon>
        <taxon>Teleostei</taxon>
        <taxon>Protacanthopterygii</taxon>
        <taxon>Salmoniformes</taxon>
        <taxon>Salmonidae</taxon>
        <taxon>Salmoninae</taxon>
        <taxon>Oncorhynchus</taxon>
    </lineage>
</organism>
<evidence type="ECO:0000256" key="3">
    <source>
        <dbReference type="ARBA" id="ARBA00022989"/>
    </source>
</evidence>
<evidence type="ECO:0000256" key="2">
    <source>
        <dbReference type="ARBA" id="ARBA00022692"/>
    </source>
</evidence>
<dbReference type="InterPro" id="IPR003599">
    <property type="entry name" value="Ig_sub"/>
</dbReference>
<keyword evidence="5" id="KW-0675">Receptor</keyword>
<dbReference type="InterPro" id="IPR013106">
    <property type="entry name" value="Ig_V-set"/>
</dbReference>
<evidence type="ECO:0000256" key="7">
    <source>
        <dbReference type="SAM" id="Phobius"/>
    </source>
</evidence>
<dbReference type="InterPro" id="IPR051117">
    <property type="entry name" value="TRG_var/const_region"/>
</dbReference>
<name>A0A8C7IHC2_ONCKI</name>
<comment type="subcellular location">
    <subcellularLocation>
        <location evidence="1">Membrane</location>
    </subcellularLocation>
</comment>
<reference evidence="10" key="1">
    <citation type="submission" date="2025-08" db="UniProtKB">
        <authorList>
            <consortium name="Ensembl"/>
        </authorList>
    </citation>
    <scope>IDENTIFICATION</scope>
</reference>
<feature type="transmembrane region" description="Helical" evidence="7">
    <location>
        <begin position="280"/>
        <end position="300"/>
    </location>
</feature>
<feature type="domain" description="Ig-like" evidence="9">
    <location>
        <begin position="31"/>
        <end position="112"/>
    </location>
</feature>
<dbReference type="Pfam" id="PF07654">
    <property type="entry name" value="C1-set"/>
    <property type="match status" value="1"/>
</dbReference>
<dbReference type="Ensembl" id="ENSOKIT00005076859.1">
    <property type="protein sequence ID" value="ENSOKIP00005072145.1"/>
    <property type="gene ID" value="ENSOKIG00005031135.1"/>
</dbReference>
<dbReference type="InterPro" id="IPR036179">
    <property type="entry name" value="Ig-like_dom_sf"/>
</dbReference>
<evidence type="ECO:0000256" key="4">
    <source>
        <dbReference type="ARBA" id="ARBA00023136"/>
    </source>
</evidence>